<keyword evidence="2" id="KW-1185">Reference proteome</keyword>
<dbReference type="Proteomes" id="UP000667650">
    <property type="component" value="Unassembled WGS sequence"/>
</dbReference>
<accession>A0A964TC09</accession>
<name>A0A964TC09_9FLAO</name>
<gene>
    <name evidence="1" type="ORF">GTQ34_05665</name>
</gene>
<protein>
    <submittedName>
        <fullName evidence="1">Uncharacterized protein</fullName>
    </submittedName>
</protein>
<organism evidence="1 2">
    <name type="scientific">Flagellimonas ochracea</name>
    <dbReference type="NCBI Taxonomy" id="2696472"/>
    <lineage>
        <taxon>Bacteria</taxon>
        <taxon>Pseudomonadati</taxon>
        <taxon>Bacteroidota</taxon>
        <taxon>Flavobacteriia</taxon>
        <taxon>Flavobacteriales</taxon>
        <taxon>Flavobacteriaceae</taxon>
        <taxon>Flagellimonas</taxon>
    </lineage>
</organism>
<dbReference type="RefSeq" id="WP_166522826.1">
    <property type="nucleotide sequence ID" value="NZ_JAAABI010000002.1"/>
</dbReference>
<reference evidence="1" key="1">
    <citation type="submission" date="2020-01" db="EMBL/GenBank/DDBJ databases">
        <title>Muricauda ochracea sp. nov., isolated from a tidal flat of Garorim bay in Korea.</title>
        <authorList>
            <person name="Kim D."/>
            <person name="Yoo Y."/>
            <person name="Kim J.-J."/>
        </authorList>
    </citation>
    <scope>NUCLEOTIDE SEQUENCE</scope>
    <source>
        <strain evidence="1">JGD-17</strain>
    </source>
</reference>
<comment type="caution">
    <text evidence="1">The sequence shown here is derived from an EMBL/GenBank/DDBJ whole genome shotgun (WGS) entry which is preliminary data.</text>
</comment>
<evidence type="ECO:0000313" key="2">
    <source>
        <dbReference type="Proteomes" id="UP000667650"/>
    </source>
</evidence>
<dbReference type="EMBL" id="JAAABI010000002">
    <property type="protein sequence ID" value="NAY91401.1"/>
    <property type="molecule type" value="Genomic_DNA"/>
</dbReference>
<dbReference type="AlphaFoldDB" id="A0A964TC09"/>
<sequence length="255" mass="30026">MKKTAYIDNNILIDFEDNEIGRFDLIENVDNRIVDLYYSAAHLQEAHEMKESDPSSFHSRLERRCKSISRLTKNKYFYHELPSNQVHKMILEPKEVYETITAVSFGQSMMKAMMNMIDEEQKKSFREQLNINPLRINNYSPKEVIEHINTKLGLFGDMSIVKMVEQSIDFHPQGKTFGLHNRIAGLFEFIDMIGYWKDKYTQKSNYARLWDSNHCYFGIFCDYFISNDRRTRNKAKVAYEIYNIATKVTSSTGSE</sequence>
<proteinExistence type="predicted"/>
<evidence type="ECO:0000313" key="1">
    <source>
        <dbReference type="EMBL" id="NAY91401.1"/>
    </source>
</evidence>